<sequence>MQTRSLLAIAAACAALATSLAHAEAPVKMSGGMLVDSKGMTLYTFDKDTAGKSACTGGCTDLWPPVMAGADAKPEGDMTLIKRDDGNMQWAYKGKPVYLFKQDAKPGDMKGNNFKDIWHVVKP</sequence>
<dbReference type="Pfam" id="PF03640">
    <property type="entry name" value="Lipoprotein_15"/>
    <property type="match status" value="2"/>
</dbReference>
<dbReference type="EMBL" id="CABPRZ010000005">
    <property type="protein sequence ID" value="VVD90369.1"/>
    <property type="molecule type" value="Genomic_DNA"/>
</dbReference>
<name>A0A5E4TWS1_9BURK</name>
<dbReference type="PIRSF" id="PIRSF029720">
    <property type="entry name" value="UCP029720"/>
    <property type="match status" value="1"/>
</dbReference>
<reference evidence="2 3" key="1">
    <citation type="submission" date="2019-08" db="EMBL/GenBank/DDBJ databases">
        <authorList>
            <person name="Peeters C."/>
        </authorList>
    </citation>
    <scope>NUCLEOTIDE SEQUENCE [LARGE SCALE GENOMIC DNA]</scope>
    <source>
        <strain evidence="2 3">LMG 30175</strain>
    </source>
</reference>
<evidence type="ECO:0000313" key="3">
    <source>
        <dbReference type="Proteomes" id="UP000414233"/>
    </source>
</evidence>
<protein>
    <submittedName>
        <fullName evidence="2">Lipoprotein</fullName>
    </submittedName>
</protein>
<feature type="signal peptide" evidence="1">
    <location>
        <begin position="1"/>
        <end position="23"/>
    </location>
</feature>
<dbReference type="InterPro" id="IPR014558">
    <property type="entry name" value="UCP029720"/>
</dbReference>
<dbReference type="RefSeq" id="WP_150696462.1">
    <property type="nucleotide sequence ID" value="NZ_CABPRZ010000005.1"/>
</dbReference>
<organism evidence="2 3">
    <name type="scientific">Pandoraea terrae</name>
    <dbReference type="NCBI Taxonomy" id="1537710"/>
    <lineage>
        <taxon>Bacteria</taxon>
        <taxon>Pseudomonadati</taxon>
        <taxon>Pseudomonadota</taxon>
        <taxon>Betaproteobacteria</taxon>
        <taxon>Burkholderiales</taxon>
        <taxon>Burkholderiaceae</taxon>
        <taxon>Pandoraea</taxon>
    </lineage>
</organism>
<dbReference type="GO" id="GO:0043448">
    <property type="term" value="P:alkane catabolic process"/>
    <property type="evidence" value="ECO:0007669"/>
    <property type="project" value="TreeGrafter"/>
</dbReference>
<evidence type="ECO:0000256" key="1">
    <source>
        <dbReference type="SAM" id="SignalP"/>
    </source>
</evidence>
<keyword evidence="2" id="KW-0449">Lipoprotein</keyword>
<dbReference type="OrthoDB" id="9800666at2"/>
<feature type="chain" id="PRO_5022793425" evidence="1">
    <location>
        <begin position="24"/>
        <end position="123"/>
    </location>
</feature>
<dbReference type="Proteomes" id="UP000414233">
    <property type="component" value="Unassembled WGS sequence"/>
</dbReference>
<gene>
    <name evidence="2" type="ORF">PTE30175_01520</name>
</gene>
<keyword evidence="3" id="KW-1185">Reference proteome</keyword>
<dbReference type="InterPro" id="IPR005297">
    <property type="entry name" value="Lipoprotein_repeat"/>
</dbReference>
<dbReference type="AlphaFoldDB" id="A0A5E4TWS1"/>
<dbReference type="PANTHER" id="PTHR39335">
    <property type="entry name" value="BLL4220 PROTEIN"/>
    <property type="match status" value="1"/>
</dbReference>
<dbReference type="PANTHER" id="PTHR39335:SF1">
    <property type="entry name" value="BLL4220 PROTEIN"/>
    <property type="match status" value="1"/>
</dbReference>
<proteinExistence type="predicted"/>
<keyword evidence="1" id="KW-0732">Signal</keyword>
<accession>A0A5E4TWS1</accession>
<evidence type="ECO:0000313" key="2">
    <source>
        <dbReference type="EMBL" id="VVD90369.1"/>
    </source>
</evidence>